<dbReference type="InterPro" id="IPR011006">
    <property type="entry name" value="CheY-like_superfamily"/>
</dbReference>
<proteinExistence type="predicted"/>
<evidence type="ECO:0000256" key="1">
    <source>
        <dbReference type="PROSITE-ProRule" id="PRU00169"/>
    </source>
</evidence>
<dbReference type="SMART" id="SM00448">
    <property type="entry name" value="REC"/>
    <property type="match status" value="1"/>
</dbReference>
<dbReference type="Pfam" id="PF00072">
    <property type="entry name" value="Response_reg"/>
    <property type="match status" value="1"/>
</dbReference>
<dbReference type="AlphaFoldDB" id="A0A916SPM4"/>
<reference evidence="3" key="2">
    <citation type="submission" date="2020-09" db="EMBL/GenBank/DDBJ databases">
        <authorList>
            <person name="Sun Q."/>
            <person name="Zhou Y."/>
        </authorList>
    </citation>
    <scope>NUCLEOTIDE SEQUENCE</scope>
    <source>
        <strain evidence="3">CGMCC 1.15322</strain>
    </source>
</reference>
<dbReference type="Gene3D" id="3.40.50.2300">
    <property type="match status" value="1"/>
</dbReference>
<dbReference type="SUPFAM" id="SSF52172">
    <property type="entry name" value="CheY-like"/>
    <property type="match status" value="1"/>
</dbReference>
<dbReference type="CDD" id="cd00156">
    <property type="entry name" value="REC"/>
    <property type="match status" value="1"/>
</dbReference>
<sequence length="131" mass="14544">MALITYLVEDNQMILDNLIETLTEIAMVKVVGHAATEVEATRWLSVNDGHWQLAVVDMFLQEGSGMGVLAGCRQREPHQKVVVLTNYATAAIRERSLALGADAVFDKSNELDEFFAYCVEETTKNQPTPQT</sequence>
<accession>A0A916SPM4</accession>
<dbReference type="RefSeq" id="WP_188709811.1">
    <property type="nucleotide sequence ID" value="NZ_BMIG01000017.1"/>
</dbReference>
<dbReference type="EMBL" id="BMIG01000017">
    <property type="protein sequence ID" value="GGB11177.1"/>
    <property type="molecule type" value="Genomic_DNA"/>
</dbReference>
<evidence type="ECO:0000313" key="3">
    <source>
        <dbReference type="EMBL" id="GGB11177.1"/>
    </source>
</evidence>
<name>A0A916SPM4_9BURK</name>
<protein>
    <recommendedName>
        <fullName evidence="2">Response regulatory domain-containing protein</fullName>
    </recommendedName>
</protein>
<evidence type="ECO:0000259" key="2">
    <source>
        <dbReference type="PROSITE" id="PS50110"/>
    </source>
</evidence>
<feature type="domain" description="Response regulatory" evidence="2">
    <location>
        <begin position="4"/>
        <end position="122"/>
    </location>
</feature>
<dbReference type="Proteomes" id="UP000620596">
    <property type="component" value="Unassembled WGS sequence"/>
</dbReference>
<dbReference type="InterPro" id="IPR001789">
    <property type="entry name" value="Sig_transdc_resp-reg_receiver"/>
</dbReference>
<gene>
    <name evidence="3" type="ORF">GCM10011496_35160</name>
</gene>
<reference evidence="3" key="1">
    <citation type="journal article" date="2014" name="Int. J. Syst. Evol. Microbiol.">
        <title>Complete genome sequence of Corynebacterium casei LMG S-19264T (=DSM 44701T), isolated from a smear-ripened cheese.</title>
        <authorList>
            <consortium name="US DOE Joint Genome Institute (JGI-PGF)"/>
            <person name="Walter F."/>
            <person name="Albersmeier A."/>
            <person name="Kalinowski J."/>
            <person name="Ruckert C."/>
        </authorList>
    </citation>
    <scope>NUCLEOTIDE SEQUENCE</scope>
    <source>
        <strain evidence="3">CGMCC 1.15322</strain>
    </source>
</reference>
<keyword evidence="1" id="KW-0597">Phosphoprotein</keyword>
<evidence type="ECO:0000313" key="4">
    <source>
        <dbReference type="Proteomes" id="UP000620596"/>
    </source>
</evidence>
<dbReference type="PROSITE" id="PS50110">
    <property type="entry name" value="RESPONSE_REGULATORY"/>
    <property type="match status" value="1"/>
</dbReference>
<dbReference type="GO" id="GO:0000160">
    <property type="term" value="P:phosphorelay signal transduction system"/>
    <property type="evidence" value="ECO:0007669"/>
    <property type="project" value="InterPro"/>
</dbReference>
<comment type="caution">
    <text evidence="3">The sequence shown here is derived from an EMBL/GenBank/DDBJ whole genome shotgun (WGS) entry which is preliminary data.</text>
</comment>
<keyword evidence="4" id="KW-1185">Reference proteome</keyword>
<organism evidence="3 4">
    <name type="scientific">Polaromonas eurypsychrophila</name>
    <dbReference type="NCBI Taxonomy" id="1614635"/>
    <lineage>
        <taxon>Bacteria</taxon>
        <taxon>Pseudomonadati</taxon>
        <taxon>Pseudomonadota</taxon>
        <taxon>Betaproteobacteria</taxon>
        <taxon>Burkholderiales</taxon>
        <taxon>Comamonadaceae</taxon>
        <taxon>Polaromonas</taxon>
    </lineage>
</organism>
<feature type="modified residue" description="4-aspartylphosphate" evidence="1">
    <location>
        <position position="57"/>
    </location>
</feature>